<organism evidence="8 9">
    <name type="scientific">Papaver nudicaule</name>
    <name type="common">Iceland poppy</name>
    <dbReference type="NCBI Taxonomy" id="74823"/>
    <lineage>
        <taxon>Eukaryota</taxon>
        <taxon>Viridiplantae</taxon>
        <taxon>Streptophyta</taxon>
        <taxon>Embryophyta</taxon>
        <taxon>Tracheophyta</taxon>
        <taxon>Spermatophyta</taxon>
        <taxon>Magnoliopsida</taxon>
        <taxon>Ranunculales</taxon>
        <taxon>Papaveraceae</taxon>
        <taxon>Papaveroideae</taxon>
        <taxon>Papaver</taxon>
    </lineage>
</organism>
<feature type="transmembrane region" description="Helical" evidence="7">
    <location>
        <begin position="210"/>
        <end position="229"/>
    </location>
</feature>
<accession>A0AA41V9A2</accession>
<dbReference type="PANTHER" id="PTHR11654">
    <property type="entry name" value="OLIGOPEPTIDE TRANSPORTER-RELATED"/>
    <property type="match status" value="1"/>
</dbReference>
<dbReference type="SUPFAM" id="SSF103473">
    <property type="entry name" value="MFS general substrate transporter"/>
    <property type="match status" value="1"/>
</dbReference>
<protein>
    <submittedName>
        <fullName evidence="8">Uncharacterized protein</fullName>
    </submittedName>
</protein>
<dbReference type="GO" id="GO:0022857">
    <property type="term" value="F:transmembrane transporter activity"/>
    <property type="evidence" value="ECO:0007669"/>
    <property type="project" value="InterPro"/>
</dbReference>
<dbReference type="Proteomes" id="UP001177140">
    <property type="component" value="Unassembled WGS sequence"/>
</dbReference>
<dbReference type="GO" id="GO:0016020">
    <property type="term" value="C:membrane"/>
    <property type="evidence" value="ECO:0007669"/>
    <property type="project" value="UniProtKB-SubCell"/>
</dbReference>
<comment type="similarity">
    <text evidence="2">Belongs to the major facilitator superfamily. Proton-dependent oligopeptide transporter (POT/PTR) (TC 2.A.17) family.</text>
</comment>
<evidence type="ECO:0000256" key="2">
    <source>
        <dbReference type="ARBA" id="ARBA00005982"/>
    </source>
</evidence>
<dbReference type="Pfam" id="PF00854">
    <property type="entry name" value="PTR2"/>
    <property type="match status" value="1"/>
</dbReference>
<gene>
    <name evidence="8" type="ORF">MKW94_029837</name>
</gene>
<dbReference type="EMBL" id="JAJJMA010179420">
    <property type="protein sequence ID" value="MCL7037472.1"/>
    <property type="molecule type" value="Genomic_DNA"/>
</dbReference>
<name>A0AA41V9A2_PAPNU</name>
<feature type="transmembrane region" description="Helical" evidence="7">
    <location>
        <begin position="484"/>
        <end position="509"/>
    </location>
</feature>
<evidence type="ECO:0000256" key="3">
    <source>
        <dbReference type="ARBA" id="ARBA00022692"/>
    </source>
</evidence>
<keyword evidence="9" id="KW-1185">Reference proteome</keyword>
<feature type="transmembrane region" description="Helical" evidence="7">
    <location>
        <begin position="367"/>
        <end position="386"/>
    </location>
</feature>
<evidence type="ECO:0000313" key="9">
    <source>
        <dbReference type="Proteomes" id="UP001177140"/>
    </source>
</evidence>
<evidence type="ECO:0000256" key="4">
    <source>
        <dbReference type="ARBA" id="ARBA00022989"/>
    </source>
</evidence>
<evidence type="ECO:0000256" key="7">
    <source>
        <dbReference type="SAM" id="Phobius"/>
    </source>
</evidence>
<sequence length="611" mass="68039">MDNDAEKNSESTKQEEEIHEDQKWVNDASVDHKGRRPLRAATGVWKAALFIIAIEFGERLSYFVISTNLMVYLTKVVHQDLKTAAKNVNYWSGVTTMMPLLGGFLADAYFGRFSMVLISSTIYVLGLVLLTMSELIPGLKPCDVAMNGGTTTTMCQHRSPKVHEVVFFIAIYLISIGTGGHKPALESFGADQFDENHAQERKKKMSYFNWWNFGLCSGLILGVTVLGHIQQKIGWVAGDLIITVVMIATIAVFCAGRPFYRYRIAKQGSPLTPMIQVLVAAFAKRKLPYPSNSAQLYDETNHPALLRRTYKFRFLDKAAIIEERKKEEIQKAATSISTQTKIQRNPWRLATVTSVEELKLLLNMVPIWLTTLAFGICLAQATTFFIKQGLHMNRKIGGGGFELPPASTYCLAAVGMILSICVYDRILVPRLRRVTGNERGINILPRIGIGMSITMLAMVIAALVERKRLAVARSSSGKTLMSVFWLAPQFVTFGIGDGFALVGLQEYFYDQSPDSMRSLGIAFYLSVLGVADFLSSILITVVDRITGMGGRSSWFGKDMNESRIDNFYWLLAGINGMNLVVYTLLARKYTYKNSIKNKSNTSSSENSNSNV</sequence>
<evidence type="ECO:0000256" key="5">
    <source>
        <dbReference type="ARBA" id="ARBA00023136"/>
    </source>
</evidence>
<evidence type="ECO:0000313" key="8">
    <source>
        <dbReference type="EMBL" id="MCL7037472.1"/>
    </source>
</evidence>
<reference evidence="8" key="1">
    <citation type="submission" date="2022-03" db="EMBL/GenBank/DDBJ databases">
        <title>A functionally conserved STORR gene fusion in Papaver species that diverged 16.8 million years ago.</title>
        <authorList>
            <person name="Catania T."/>
        </authorList>
    </citation>
    <scope>NUCLEOTIDE SEQUENCE</scope>
    <source>
        <strain evidence="8">S-191538</strain>
    </source>
</reference>
<feature type="transmembrane region" description="Helical" evidence="7">
    <location>
        <begin position="567"/>
        <end position="586"/>
    </location>
</feature>
<feature type="region of interest" description="Disordered" evidence="6">
    <location>
        <begin position="1"/>
        <end position="22"/>
    </location>
</feature>
<feature type="transmembrane region" description="Helical" evidence="7">
    <location>
        <begin position="109"/>
        <end position="130"/>
    </location>
</feature>
<dbReference type="InterPro" id="IPR036259">
    <property type="entry name" value="MFS_trans_sf"/>
</dbReference>
<keyword evidence="3 7" id="KW-0812">Transmembrane</keyword>
<dbReference type="InterPro" id="IPR000109">
    <property type="entry name" value="POT_fam"/>
</dbReference>
<dbReference type="Gene3D" id="1.20.1250.20">
    <property type="entry name" value="MFS general substrate transporter like domains"/>
    <property type="match status" value="1"/>
</dbReference>
<feature type="transmembrane region" description="Helical" evidence="7">
    <location>
        <begin position="406"/>
        <end position="423"/>
    </location>
</feature>
<evidence type="ECO:0000256" key="6">
    <source>
        <dbReference type="SAM" id="MobiDB-lite"/>
    </source>
</evidence>
<comment type="subcellular location">
    <subcellularLocation>
        <location evidence="1">Membrane</location>
        <topology evidence="1">Multi-pass membrane protein</topology>
    </subcellularLocation>
</comment>
<comment type="caution">
    <text evidence="8">The sequence shown here is derived from an EMBL/GenBank/DDBJ whole genome shotgun (WGS) entry which is preliminary data.</text>
</comment>
<feature type="transmembrane region" description="Helical" evidence="7">
    <location>
        <begin position="235"/>
        <end position="256"/>
    </location>
</feature>
<feature type="transmembrane region" description="Helical" evidence="7">
    <location>
        <begin position="443"/>
        <end position="464"/>
    </location>
</feature>
<feature type="transmembrane region" description="Helical" evidence="7">
    <location>
        <begin position="521"/>
        <end position="542"/>
    </location>
</feature>
<keyword evidence="4 7" id="KW-1133">Transmembrane helix</keyword>
<dbReference type="AlphaFoldDB" id="A0AA41V9A2"/>
<keyword evidence="5 7" id="KW-0472">Membrane</keyword>
<feature type="transmembrane region" description="Helical" evidence="7">
    <location>
        <begin position="43"/>
        <end position="65"/>
    </location>
</feature>
<proteinExistence type="inferred from homology"/>
<evidence type="ECO:0000256" key="1">
    <source>
        <dbReference type="ARBA" id="ARBA00004141"/>
    </source>
</evidence>